<comment type="caution">
    <text evidence="12">The sequence shown here is derived from an EMBL/GenBank/DDBJ whole genome shotgun (WGS) entry which is preliminary data.</text>
</comment>
<proteinExistence type="inferred from homology"/>
<evidence type="ECO:0000256" key="1">
    <source>
        <dbReference type="ARBA" id="ARBA00001933"/>
    </source>
</evidence>
<dbReference type="PIRSF" id="PIRSF000412">
    <property type="entry name" value="SHMT"/>
    <property type="match status" value="1"/>
</dbReference>
<comment type="subunit">
    <text evidence="4 9">Homodimer.</text>
</comment>
<evidence type="ECO:0000256" key="2">
    <source>
        <dbReference type="ARBA" id="ARBA00004496"/>
    </source>
</evidence>
<organism evidence="12 13">
    <name type="scientific">Christiangramia lutea</name>
    <dbReference type="NCBI Taxonomy" id="1607951"/>
    <lineage>
        <taxon>Bacteria</taxon>
        <taxon>Pseudomonadati</taxon>
        <taxon>Bacteroidota</taxon>
        <taxon>Flavobacteriia</taxon>
        <taxon>Flavobacteriales</taxon>
        <taxon>Flavobacteriaceae</taxon>
        <taxon>Christiangramia</taxon>
    </lineage>
</organism>
<evidence type="ECO:0000259" key="11">
    <source>
        <dbReference type="Pfam" id="PF00464"/>
    </source>
</evidence>
<dbReference type="InterPro" id="IPR015422">
    <property type="entry name" value="PyrdxlP-dep_Trfase_small"/>
</dbReference>
<feature type="site" description="Plays an important role in substrate specificity" evidence="9">
    <location>
        <position position="221"/>
    </location>
</feature>
<comment type="pathway">
    <text evidence="9">One-carbon metabolism; tetrahydrofolate interconversion.</text>
</comment>
<accession>A0A9X2A9Q2</accession>
<dbReference type="PANTHER" id="PTHR11680">
    <property type="entry name" value="SERINE HYDROXYMETHYLTRANSFERASE"/>
    <property type="match status" value="1"/>
</dbReference>
<feature type="binding site" evidence="9">
    <location>
        <begin position="361"/>
        <end position="363"/>
    </location>
    <ligand>
        <name>(6S)-5,6,7,8-tetrahydrofolate</name>
        <dbReference type="ChEBI" id="CHEBI:57453"/>
    </ligand>
</feature>
<keyword evidence="13" id="KW-1185">Reference proteome</keyword>
<evidence type="ECO:0000256" key="9">
    <source>
        <dbReference type="HAMAP-Rule" id="MF_00051"/>
    </source>
</evidence>
<dbReference type="InterPro" id="IPR015424">
    <property type="entry name" value="PyrdxlP-dep_Trfase"/>
</dbReference>
<evidence type="ECO:0000256" key="5">
    <source>
        <dbReference type="ARBA" id="ARBA00022490"/>
    </source>
</evidence>
<keyword evidence="7 9" id="KW-0808">Transferase</keyword>
<keyword evidence="5 9" id="KW-0963">Cytoplasm</keyword>
<dbReference type="AlphaFoldDB" id="A0A9X2A9Q2"/>
<keyword evidence="6 9" id="KW-0554">One-carbon metabolism</keyword>
<dbReference type="PANTHER" id="PTHR11680:SF35">
    <property type="entry name" value="SERINE HYDROXYMETHYLTRANSFERASE 1"/>
    <property type="match status" value="1"/>
</dbReference>
<dbReference type="InterPro" id="IPR001085">
    <property type="entry name" value="Ser_HO-MeTrfase"/>
</dbReference>
<name>A0A9X2A9Q2_9FLAO</name>
<dbReference type="GO" id="GO:0005829">
    <property type="term" value="C:cytosol"/>
    <property type="evidence" value="ECO:0007669"/>
    <property type="project" value="TreeGrafter"/>
</dbReference>
<dbReference type="GO" id="GO:0019264">
    <property type="term" value="P:glycine biosynthetic process from serine"/>
    <property type="evidence" value="ECO:0007669"/>
    <property type="project" value="UniProtKB-UniRule"/>
</dbReference>
<dbReference type="Pfam" id="PF00464">
    <property type="entry name" value="SHMT"/>
    <property type="match status" value="1"/>
</dbReference>
<evidence type="ECO:0000256" key="4">
    <source>
        <dbReference type="ARBA" id="ARBA00011738"/>
    </source>
</evidence>
<dbReference type="GO" id="GO:0035999">
    <property type="term" value="P:tetrahydrofolate interconversion"/>
    <property type="evidence" value="ECO:0007669"/>
    <property type="project" value="UniProtKB-UniRule"/>
</dbReference>
<feature type="domain" description="Serine hydroxymethyltransferase-like" evidence="11">
    <location>
        <begin position="2"/>
        <end position="392"/>
    </location>
</feature>
<dbReference type="HAMAP" id="MF_00051">
    <property type="entry name" value="SHMT"/>
    <property type="match status" value="1"/>
</dbReference>
<dbReference type="CDD" id="cd00378">
    <property type="entry name" value="SHMT"/>
    <property type="match status" value="1"/>
</dbReference>
<feature type="binding site" evidence="9">
    <location>
        <position position="113"/>
    </location>
    <ligand>
        <name>(6S)-5,6,7,8-tetrahydrofolate</name>
        <dbReference type="ChEBI" id="CHEBI:57453"/>
    </ligand>
</feature>
<keyword evidence="8 9" id="KW-0663">Pyridoxal phosphate</keyword>
<dbReference type="NCBIfam" id="NF000586">
    <property type="entry name" value="PRK00011.1"/>
    <property type="match status" value="1"/>
</dbReference>
<feature type="modified residue" description="N6-(pyridoxal phosphate)lysine" evidence="9 10">
    <location>
        <position position="222"/>
    </location>
</feature>
<dbReference type="RefSeq" id="WP_240713742.1">
    <property type="nucleotide sequence ID" value="NZ_JAKVTV010000003.1"/>
</dbReference>
<evidence type="ECO:0000313" key="13">
    <source>
        <dbReference type="Proteomes" id="UP001139226"/>
    </source>
</evidence>
<dbReference type="InterPro" id="IPR015421">
    <property type="entry name" value="PyrdxlP-dep_Trfase_major"/>
</dbReference>
<dbReference type="GO" id="GO:0004372">
    <property type="term" value="F:glycine hydroxymethyltransferase activity"/>
    <property type="evidence" value="ECO:0007669"/>
    <property type="project" value="UniProtKB-UniRule"/>
</dbReference>
<comment type="pathway">
    <text evidence="9">Amino-acid biosynthesis; glycine biosynthesis; glycine from L-serine: step 1/1.</text>
</comment>
<feature type="binding site" evidence="9">
    <location>
        <position position="244"/>
    </location>
    <ligand>
        <name>(6S)-5,6,7,8-tetrahydrofolate</name>
        <dbReference type="ChEBI" id="CHEBI:57453"/>
    </ligand>
</feature>
<comment type="catalytic activity">
    <reaction evidence="9">
        <text>(6R)-5,10-methylene-5,6,7,8-tetrahydrofolate + glycine + H2O = (6S)-5,6,7,8-tetrahydrofolate + L-serine</text>
        <dbReference type="Rhea" id="RHEA:15481"/>
        <dbReference type="ChEBI" id="CHEBI:15377"/>
        <dbReference type="ChEBI" id="CHEBI:15636"/>
        <dbReference type="ChEBI" id="CHEBI:33384"/>
        <dbReference type="ChEBI" id="CHEBI:57305"/>
        <dbReference type="ChEBI" id="CHEBI:57453"/>
        <dbReference type="EC" id="2.1.2.1"/>
    </reaction>
</comment>
<comment type="function">
    <text evidence="9">Catalyzes the reversible interconversion of serine and glycine with tetrahydrofolate (THF) serving as the one-carbon carrier. This reaction serves as the major source of one-carbon groups required for the biosynthesis of purines, thymidylate, methionine, and other important biomolecules. Also exhibits THF-independent aldolase activity toward beta-hydroxyamino acids, producing glycine and aldehydes, via a retro-aldol mechanism.</text>
</comment>
<dbReference type="InterPro" id="IPR049943">
    <property type="entry name" value="Ser_HO-MeTrfase-like"/>
</dbReference>
<evidence type="ECO:0000313" key="12">
    <source>
        <dbReference type="EMBL" id="MCH4823570.1"/>
    </source>
</evidence>
<evidence type="ECO:0000256" key="3">
    <source>
        <dbReference type="ARBA" id="ARBA00006376"/>
    </source>
</evidence>
<feature type="binding site" evidence="9">
    <location>
        <begin position="117"/>
        <end position="119"/>
    </location>
    <ligand>
        <name>(6S)-5,6,7,8-tetrahydrofolate</name>
        <dbReference type="ChEBI" id="CHEBI:57453"/>
    </ligand>
</feature>
<protein>
    <recommendedName>
        <fullName evidence="9">Serine hydroxymethyltransferase</fullName>
        <shortName evidence="9">SHMT</shortName>
        <shortName evidence="9">Serine methylase</shortName>
        <ecNumber evidence="9">2.1.2.1</ecNumber>
    </recommendedName>
</protein>
<dbReference type="EMBL" id="JAKVTV010000003">
    <property type="protein sequence ID" value="MCH4823570.1"/>
    <property type="molecule type" value="Genomic_DNA"/>
</dbReference>
<reference evidence="12" key="1">
    <citation type="submission" date="2022-03" db="EMBL/GenBank/DDBJ databases">
        <title>Gramella crocea sp. nov., isolated from activated sludge of a seafood processing plant.</title>
        <authorList>
            <person name="Zhang X."/>
        </authorList>
    </citation>
    <scope>NUCLEOTIDE SEQUENCE</scope>
    <source>
        <strain evidence="12">YJ019</strain>
    </source>
</reference>
<dbReference type="InterPro" id="IPR019798">
    <property type="entry name" value="Ser_HO-MeTrfase_PLP_BS"/>
</dbReference>
<dbReference type="InterPro" id="IPR039429">
    <property type="entry name" value="SHMT-like_dom"/>
</dbReference>
<dbReference type="Gene3D" id="3.90.1150.10">
    <property type="entry name" value="Aspartate Aminotransferase, domain 1"/>
    <property type="match status" value="1"/>
</dbReference>
<sequence length="424" mass="46478">MQRDTQVFDLIAKEKERQLNGLELIASENFVSEAVLEAAGSVLTNKYAEGYPGKRYYGGCEVVDQVEQLAIDRLKELFNAEYANVQPHSGSQANTAVFHTCMKPGDKFLGFDLSHGGHLTHGSPVNFSGKLYNPVFYGVNKETGLIDYDAVAEIAEKEKPKMIIAGASAYSREIDYKRFREIADSVGAILLADIAHPAGLIAKGLISDPVPHCHIVTSTTHKTLRGPRGGIILMGKDFDNPFGEKLKNGNLKKMSAMLNSGIFPGNQGGPLEHIIAAKAIAFGEALTDEFLHYMVQVKKNAKVLAQAFVDKKYEVISGGTDNHCMLIDLRNKNVSGKDAEEALSRADITVNKNMVPFDDKSPFVTSGIRIGTPAVTTRGLKEEEMHKIVELIDRVINNIDNDSEIETVKKDVNAMMHGLPLFQM</sequence>
<dbReference type="GO" id="GO:0030170">
    <property type="term" value="F:pyridoxal phosphate binding"/>
    <property type="evidence" value="ECO:0007669"/>
    <property type="project" value="UniProtKB-UniRule"/>
</dbReference>
<dbReference type="SUPFAM" id="SSF53383">
    <property type="entry name" value="PLP-dependent transferases"/>
    <property type="match status" value="1"/>
</dbReference>
<evidence type="ECO:0000256" key="6">
    <source>
        <dbReference type="ARBA" id="ARBA00022563"/>
    </source>
</evidence>
<gene>
    <name evidence="9" type="primary">glyA</name>
    <name evidence="12" type="ORF">ML462_10350</name>
</gene>
<comment type="similarity">
    <text evidence="3 9">Belongs to the SHMT family.</text>
</comment>
<comment type="cofactor">
    <cofactor evidence="1 9 10">
        <name>pyridoxal 5'-phosphate</name>
        <dbReference type="ChEBI" id="CHEBI:597326"/>
    </cofactor>
</comment>
<dbReference type="PROSITE" id="PS00096">
    <property type="entry name" value="SHMT"/>
    <property type="match status" value="1"/>
</dbReference>
<dbReference type="Gene3D" id="3.40.640.10">
    <property type="entry name" value="Type I PLP-dependent aspartate aminotransferase-like (Major domain)"/>
    <property type="match status" value="1"/>
</dbReference>
<comment type="subcellular location">
    <subcellularLocation>
        <location evidence="2 9">Cytoplasm</location>
    </subcellularLocation>
</comment>
<evidence type="ECO:0000256" key="7">
    <source>
        <dbReference type="ARBA" id="ARBA00022679"/>
    </source>
</evidence>
<keyword evidence="9" id="KW-0028">Amino-acid biosynthesis</keyword>
<dbReference type="FunFam" id="3.40.640.10:FF:000001">
    <property type="entry name" value="Serine hydroxymethyltransferase"/>
    <property type="match status" value="1"/>
</dbReference>
<evidence type="ECO:0000256" key="10">
    <source>
        <dbReference type="PIRSR" id="PIRSR000412-50"/>
    </source>
</evidence>
<dbReference type="Proteomes" id="UP001139226">
    <property type="component" value="Unassembled WGS sequence"/>
</dbReference>
<dbReference type="EC" id="2.1.2.1" evidence="9"/>
<evidence type="ECO:0000256" key="8">
    <source>
        <dbReference type="ARBA" id="ARBA00022898"/>
    </source>
</evidence>